<evidence type="ECO:0000313" key="5">
    <source>
        <dbReference type="EMBL" id="ADY53252.1"/>
    </source>
</evidence>
<evidence type="ECO:0000259" key="2">
    <source>
        <dbReference type="Pfam" id="PF14498"/>
    </source>
</evidence>
<evidence type="ECO:0000313" key="6">
    <source>
        <dbReference type="Proteomes" id="UP000000310"/>
    </source>
</evidence>
<evidence type="ECO:0000256" key="1">
    <source>
        <dbReference type="SAM" id="SignalP"/>
    </source>
</evidence>
<dbReference type="STRING" id="762903.Pedsa_2710"/>
<feature type="chain" id="PRO_5003255975" evidence="1">
    <location>
        <begin position="24"/>
        <end position="768"/>
    </location>
</feature>
<dbReference type="Pfam" id="PF22124">
    <property type="entry name" value="Glyco_hydro_95_cat"/>
    <property type="match status" value="1"/>
</dbReference>
<dbReference type="RefSeq" id="WP_013633737.1">
    <property type="nucleotide sequence ID" value="NC_015177.1"/>
</dbReference>
<evidence type="ECO:0000259" key="4">
    <source>
        <dbReference type="Pfam" id="PF22124"/>
    </source>
</evidence>
<accession>F0S6Y9</accession>
<gene>
    <name evidence="5" type="ordered locus">Pedsa_2710</name>
</gene>
<dbReference type="EC" id="3.2.1.51" evidence="5"/>
<dbReference type="PIRSF" id="PIRSF007663">
    <property type="entry name" value="UCP007663"/>
    <property type="match status" value="1"/>
</dbReference>
<dbReference type="InterPro" id="IPR027414">
    <property type="entry name" value="GH95_N_dom"/>
</dbReference>
<feature type="signal peptide" evidence="1">
    <location>
        <begin position="1"/>
        <end position="23"/>
    </location>
</feature>
<name>F0S6Y9_PSESL</name>
<dbReference type="Gene3D" id="1.50.10.10">
    <property type="match status" value="1"/>
</dbReference>
<keyword evidence="5" id="KW-0378">Hydrolase</keyword>
<feature type="domain" description="Glycosyl hydrolase family 95 N-terminal" evidence="2">
    <location>
        <begin position="30"/>
        <end position="263"/>
    </location>
</feature>
<keyword evidence="5" id="KW-0326">Glycosidase</keyword>
<dbReference type="InterPro" id="IPR054363">
    <property type="entry name" value="GH95_cat"/>
</dbReference>
<dbReference type="AlphaFoldDB" id="F0S6Y9"/>
<dbReference type="SUPFAM" id="SSF48208">
    <property type="entry name" value="Six-hairpin glycosidases"/>
    <property type="match status" value="1"/>
</dbReference>
<reference evidence="5 6" key="1">
    <citation type="journal article" date="2011" name="Stand. Genomic Sci.">
        <title>Complete genome sequence of the gliding, heparinolytic Pedobacter saltans type strain (113).</title>
        <authorList>
            <person name="Liolios K."/>
            <person name="Sikorski J."/>
            <person name="Lu M."/>
            <person name="Nolan M."/>
            <person name="Lapidus A."/>
            <person name="Lucas S."/>
            <person name="Hammon N."/>
            <person name="Deshpande S."/>
            <person name="Cheng J.F."/>
            <person name="Tapia R."/>
            <person name="Han C."/>
            <person name="Goodwin L."/>
            <person name="Pitluck S."/>
            <person name="Huntemann M."/>
            <person name="Ivanova N."/>
            <person name="Pagani I."/>
            <person name="Mavromatis K."/>
            <person name="Ovchinikova G."/>
            <person name="Pati A."/>
            <person name="Chen A."/>
            <person name="Palaniappan K."/>
            <person name="Land M."/>
            <person name="Hauser L."/>
            <person name="Brambilla E.M."/>
            <person name="Kotsyurbenko O."/>
            <person name="Rohde M."/>
            <person name="Tindall B.J."/>
            <person name="Abt B."/>
            <person name="Goker M."/>
            <person name="Detter J.C."/>
            <person name="Woyke T."/>
            <person name="Bristow J."/>
            <person name="Eisen J.A."/>
            <person name="Markowitz V."/>
            <person name="Hugenholtz P."/>
            <person name="Klenk H.P."/>
            <person name="Kyrpides N.C."/>
        </authorList>
    </citation>
    <scope>NUCLEOTIDE SEQUENCE [LARGE SCALE GENOMIC DNA]</scope>
    <source>
        <strain evidence="6">ATCC 51119 / DSM 12145 / JCM 21818 / LMG 10337 / NBRC 100064 / NCIMB 13643</strain>
    </source>
</reference>
<dbReference type="InterPro" id="IPR049053">
    <property type="entry name" value="AFCA-like_C"/>
</dbReference>
<dbReference type="InterPro" id="IPR008928">
    <property type="entry name" value="6-hairpin_glycosidase_sf"/>
</dbReference>
<keyword evidence="1" id="KW-0732">Signal</keyword>
<keyword evidence="6" id="KW-1185">Reference proteome</keyword>
<dbReference type="EMBL" id="CP002545">
    <property type="protein sequence ID" value="ADY53252.1"/>
    <property type="molecule type" value="Genomic_DNA"/>
</dbReference>
<dbReference type="Pfam" id="PF14498">
    <property type="entry name" value="Glyco_hyd_65N_2"/>
    <property type="match status" value="1"/>
</dbReference>
<dbReference type="HOGENOM" id="CLU_004617_2_2_10"/>
<feature type="domain" description="Alpha fucosidase A-like C-terminal" evidence="3">
    <location>
        <begin position="686"/>
        <end position="755"/>
    </location>
</feature>
<dbReference type="PANTHER" id="PTHR31084">
    <property type="entry name" value="ALPHA-L-FUCOSIDASE 2"/>
    <property type="match status" value="1"/>
</dbReference>
<organism evidence="5 6">
    <name type="scientific">Pseudopedobacter saltans (strain ATCC 51119 / DSM 12145 / JCM 21818 / CCUG 39354 / LMG 10337 / NBRC 100064 / NCIMB 13643)</name>
    <name type="common">Pedobacter saltans</name>
    <dbReference type="NCBI Taxonomy" id="762903"/>
    <lineage>
        <taxon>Bacteria</taxon>
        <taxon>Pseudomonadati</taxon>
        <taxon>Bacteroidota</taxon>
        <taxon>Sphingobacteriia</taxon>
        <taxon>Sphingobacteriales</taxon>
        <taxon>Sphingobacteriaceae</taxon>
        <taxon>Pseudopedobacter</taxon>
    </lineage>
</organism>
<dbReference type="InterPro" id="IPR016518">
    <property type="entry name" value="Alpha-L-fucosidase"/>
</dbReference>
<proteinExistence type="predicted"/>
<dbReference type="FunFam" id="1.50.10.10:FF:000028">
    <property type="entry name" value="Alpha-L-fucosidase 2"/>
    <property type="match status" value="1"/>
</dbReference>
<dbReference type="OrthoDB" id="9802600at2"/>
<protein>
    <submittedName>
        <fullName evidence="5">Alpha-L-fucosidase</fullName>
        <ecNumber evidence="5">3.2.1.51</ecNumber>
    </submittedName>
</protein>
<dbReference type="KEGG" id="psn:Pedsa_2710"/>
<dbReference type="GO" id="GO:0005975">
    <property type="term" value="P:carbohydrate metabolic process"/>
    <property type="evidence" value="ECO:0007669"/>
    <property type="project" value="InterPro"/>
</dbReference>
<reference evidence="6" key="2">
    <citation type="submission" date="2011-02" db="EMBL/GenBank/DDBJ databases">
        <title>The complete genome of Pedobacter saltans DSM 12145.</title>
        <authorList>
            <consortium name="US DOE Joint Genome Institute (JGI-PGF)"/>
            <person name="Lucas S."/>
            <person name="Copeland A."/>
            <person name="Lapidus A."/>
            <person name="Bruce D."/>
            <person name="Goodwin L."/>
            <person name="Pitluck S."/>
            <person name="Kyrpides N."/>
            <person name="Mavromatis K."/>
            <person name="Pagani I."/>
            <person name="Ivanova N."/>
            <person name="Ovchinnikova G."/>
            <person name="Lu M."/>
            <person name="Detter J.C."/>
            <person name="Han C."/>
            <person name="Land M."/>
            <person name="Hauser L."/>
            <person name="Markowitz V."/>
            <person name="Cheng J.-F."/>
            <person name="Hugenholtz P."/>
            <person name="Woyke T."/>
            <person name="Wu D."/>
            <person name="Tindall B."/>
            <person name="Pomrenke H.G."/>
            <person name="Brambilla E."/>
            <person name="Klenk H.-P."/>
            <person name="Eisen J.A."/>
        </authorList>
    </citation>
    <scope>NUCLEOTIDE SEQUENCE [LARGE SCALE GENOMIC DNA]</scope>
    <source>
        <strain evidence="6">ATCC 51119 / DSM 12145 / JCM 21818 / LMG 10337 / NBRC 100064 / NCIMB 13643</strain>
    </source>
</reference>
<dbReference type="Pfam" id="PF21307">
    <property type="entry name" value="Glyco_hydro_95_C"/>
    <property type="match status" value="1"/>
</dbReference>
<feature type="domain" description="Glycosyl hydrolase family 95 catalytic" evidence="4">
    <location>
        <begin position="282"/>
        <end position="684"/>
    </location>
</feature>
<evidence type="ECO:0000259" key="3">
    <source>
        <dbReference type="Pfam" id="PF21307"/>
    </source>
</evidence>
<dbReference type="PANTHER" id="PTHR31084:SF0">
    <property type="entry name" value="ALPHA-L-FUCOSIDASE 2"/>
    <property type="match status" value="1"/>
</dbReference>
<dbReference type="InterPro" id="IPR012341">
    <property type="entry name" value="6hp_glycosidase-like_sf"/>
</dbReference>
<sequence length="768" mass="86261">MNLKSFFTILFAQIAFFISATLAQDKQLKLWYNKPALDWNEALPVGNGSLGAMIFGNTFNEVLQLNESSVWAGKDEDFVNPRAKASLKKVRNLLFQEKYTEAQDLADSSLMGDKKIWSSYQELGNLRLDFKKSNRSVSNYNRELNIENAIATTTFNVDGTLFEREVFSSAVANTVFIKLSSNKTKQISLTIGMDRAGNLAKISASDHQIYLTEHVNNGVGVILHSIANIANKGGRLSVSNNKIIVENADEVVITLAAATNFNHTNPLETVKSRISESLAKAYQQHKEEHIKDYQQYFNRVKLNLGNNNSSLFPTDARLSALKNGNFDPSLITLFYQYGRYLLISSSRPGGLPANLQGIWAEGLQVPWNGDYHININAQMNYWLAENTNLSEMHMPFLDYLTNLGKDGKKTAKDMYGLSGEVAHFASDIFYYTEPWGKPKWAMWPTGLAWCSQHAWEHYLYTQDKAFLEKQGYEILKQSSIFFLDWLVKNPKTGLLVSGPSISPENTFKTPDGKIATVIMGPAMDHMIIRELFGNTISAAQILGKDKKLVTKLQKALKQLTPTQIGSDGRILEWSEELPEAEPGHRHISHLFGLYPGREITDKNPETFNAAKKTIDYRLSHGGGHTGWSRAWIINFFARLHDGEKAYENLELLLKKSTLYNLFDNHPPFQIDGNFGATAGITEMLMQSHTNQINLLPALPSVWKDGEICGIVARGGFELDIVWGNNELKEVVVTSKTGNTLNLEYKGKVHQTATSKGNTYRFNKNLELL</sequence>
<dbReference type="Proteomes" id="UP000000310">
    <property type="component" value="Chromosome"/>
</dbReference>
<dbReference type="eggNOG" id="COG1554">
    <property type="taxonomic scope" value="Bacteria"/>
</dbReference>
<dbReference type="GO" id="GO:0004560">
    <property type="term" value="F:alpha-L-fucosidase activity"/>
    <property type="evidence" value="ECO:0007669"/>
    <property type="project" value="UniProtKB-EC"/>
</dbReference>